<keyword evidence="3" id="KW-1185">Reference proteome</keyword>
<dbReference type="Proteomes" id="UP001107558">
    <property type="component" value="Chromosome 1"/>
</dbReference>
<dbReference type="SUPFAM" id="SSF57903">
    <property type="entry name" value="FYVE/PHD zinc finger"/>
    <property type="match status" value="1"/>
</dbReference>
<sequence>MGSEKTSLAIKIFDNAFKAELIAQEVCAVHIKTYFLTGKHINEAFHCGQEGCKLDEEKKINVSIDSTMELPQSIDPKCFCFACNRVFHLKCLNYNLETFMDAPRPFLCRECMRSPLNSHALQYYESNSWKVGVNERRRSFFLSESVKAFPYLMGDQASEDEFDDDDIHSFDPLNEKINDSFNQSVSLEAFNAQKKQAEQAVLNHVAYAKKAEAEIAELKRLLEQKQREEDQNARKTWGRSFTPSGFDAESTQRHNNDPQIITADHLFKKLYNSQHQPTKSAKPTRRVSFLTNDIDELNKSLPKLDDPNLSC</sequence>
<gene>
    <name evidence="2" type="ORF">PVAND_014322</name>
</gene>
<comment type="caution">
    <text evidence="2">The sequence shown here is derived from an EMBL/GenBank/DDBJ whole genome shotgun (WGS) entry which is preliminary data.</text>
</comment>
<accession>A0A9J6CTJ1</accession>
<reference evidence="2" key="1">
    <citation type="submission" date="2021-03" db="EMBL/GenBank/DDBJ databases">
        <title>Chromosome level genome of the anhydrobiotic midge Polypedilum vanderplanki.</title>
        <authorList>
            <person name="Yoshida Y."/>
            <person name="Kikawada T."/>
            <person name="Gusev O."/>
        </authorList>
    </citation>
    <scope>NUCLEOTIDE SEQUENCE</scope>
    <source>
        <strain evidence="2">NIAS01</strain>
        <tissue evidence="2">Whole body or cell culture</tissue>
    </source>
</reference>
<dbReference type="EMBL" id="JADBJN010000001">
    <property type="protein sequence ID" value="KAG5685126.1"/>
    <property type="molecule type" value="Genomic_DNA"/>
</dbReference>
<evidence type="ECO:0000313" key="2">
    <source>
        <dbReference type="EMBL" id="KAG5685126.1"/>
    </source>
</evidence>
<evidence type="ECO:0000313" key="3">
    <source>
        <dbReference type="Proteomes" id="UP001107558"/>
    </source>
</evidence>
<organism evidence="2 3">
    <name type="scientific">Polypedilum vanderplanki</name>
    <name type="common">Sleeping chironomid midge</name>
    <dbReference type="NCBI Taxonomy" id="319348"/>
    <lineage>
        <taxon>Eukaryota</taxon>
        <taxon>Metazoa</taxon>
        <taxon>Ecdysozoa</taxon>
        <taxon>Arthropoda</taxon>
        <taxon>Hexapoda</taxon>
        <taxon>Insecta</taxon>
        <taxon>Pterygota</taxon>
        <taxon>Neoptera</taxon>
        <taxon>Endopterygota</taxon>
        <taxon>Diptera</taxon>
        <taxon>Nematocera</taxon>
        <taxon>Chironomoidea</taxon>
        <taxon>Chironomidae</taxon>
        <taxon>Chironominae</taxon>
        <taxon>Polypedilum</taxon>
        <taxon>Polypedilum</taxon>
    </lineage>
</organism>
<dbReference type="OrthoDB" id="787137at2759"/>
<protein>
    <submittedName>
        <fullName evidence="2">Uncharacterized protein</fullName>
    </submittedName>
</protein>
<proteinExistence type="predicted"/>
<dbReference type="AlphaFoldDB" id="A0A9J6CTJ1"/>
<feature type="region of interest" description="Disordered" evidence="1">
    <location>
        <begin position="226"/>
        <end position="253"/>
    </location>
</feature>
<dbReference type="InterPro" id="IPR011011">
    <property type="entry name" value="Znf_FYVE_PHD"/>
</dbReference>
<dbReference type="CDD" id="cd15489">
    <property type="entry name" value="PHD_SF"/>
    <property type="match status" value="1"/>
</dbReference>
<name>A0A9J6CTJ1_POLVA</name>
<evidence type="ECO:0000256" key="1">
    <source>
        <dbReference type="SAM" id="MobiDB-lite"/>
    </source>
</evidence>